<protein>
    <submittedName>
        <fullName evidence="7">Retrovirus-related Pol polyprotein from transposon TNT 1-94</fullName>
    </submittedName>
</protein>
<dbReference type="InterPro" id="IPR057670">
    <property type="entry name" value="SH3_retrovirus"/>
</dbReference>
<dbReference type="GO" id="GO:0006508">
    <property type="term" value="P:proteolysis"/>
    <property type="evidence" value="ECO:0007669"/>
    <property type="project" value="UniProtKB-KW"/>
</dbReference>
<comment type="caution">
    <text evidence="7">The sequence shown here is derived from an EMBL/GenBank/DDBJ whole genome shotgun (WGS) entry which is preliminary data.</text>
</comment>
<evidence type="ECO:0000256" key="3">
    <source>
        <dbReference type="ARBA" id="ARBA00022750"/>
    </source>
</evidence>
<feature type="region of interest" description="Disordered" evidence="5">
    <location>
        <begin position="825"/>
        <end position="870"/>
    </location>
</feature>
<reference evidence="7 8" key="1">
    <citation type="submission" date="2024-04" db="EMBL/GenBank/DDBJ databases">
        <title>Genome assembly C_amara_ONT_v2.</title>
        <authorList>
            <person name="Yant L."/>
            <person name="Moore C."/>
            <person name="Slenker M."/>
        </authorList>
    </citation>
    <scope>NUCLEOTIDE SEQUENCE [LARGE SCALE GENOMIC DNA]</scope>
    <source>
        <tissue evidence="7">Leaf</tissue>
    </source>
</reference>
<dbReference type="Pfam" id="PF07727">
    <property type="entry name" value="RVT_2"/>
    <property type="match status" value="1"/>
</dbReference>
<dbReference type="InterPro" id="IPR054722">
    <property type="entry name" value="PolX-like_BBD"/>
</dbReference>
<evidence type="ECO:0000259" key="6">
    <source>
        <dbReference type="PROSITE" id="PS50994"/>
    </source>
</evidence>
<dbReference type="Pfam" id="PF14223">
    <property type="entry name" value="Retrotran_gag_2"/>
    <property type="match status" value="1"/>
</dbReference>
<evidence type="ECO:0000256" key="5">
    <source>
        <dbReference type="SAM" id="MobiDB-lite"/>
    </source>
</evidence>
<dbReference type="AlphaFoldDB" id="A0ABD1ACQ1"/>
<dbReference type="InterPro" id="IPR043502">
    <property type="entry name" value="DNA/RNA_pol_sf"/>
</dbReference>
<gene>
    <name evidence="7" type="ORF">V5N11_006421</name>
</gene>
<dbReference type="Pfam" id="PF13976">
    <property type="entry name" value="gag_pre-integrs"/>
    <property type="match status" value="1"/>
</dbReference>
<dbReference type="InterPro" id="IPR025724">
    <property type="entry name" value="GAG-pre-integrase_dom"/>
</dbReference>
<keyword evidence="2" id="KW-0479">Metal-binding</keyword>
<dbReference type="InterPro" id="IPR013103">
    <property type="entry name" value="RVT_2"/>
</dbReference>
<dbReference type="GO" id="GO:0004190">
    <property type="term" value="F:aspartic-type endopeptidase activity"/>
    <property type="evidence" value="ECO:0007669"/>
    <property type="project" value="UniProtKB-KW"/>
</dbReference>
<dbReference type="PROSITE" id="PS50994">
    <property type="entry name" value="INTEGRASE"/>
    <property type="match status" value="1"/>
</dbReference>
<sequence>MEETRPTAIRVTLNGENYLLWSRATKTNLYGRGLWSQIEPAKGKKIQEGDEEALEKWIQKDQLVLSLIHSSLSDQIFESYSYCETAQELWETLKKVYGDITNLSRVFEVKKELNSLTQEDQDFAKHFGKYRSLLAEMDMLRPSTKDLKIIEERKEQDRVFGLLQTLHPRFNELVKHILREEKLPSLENVCFQIQKEQGSLDLFSKGELPMANKGLYRPPLSSNKKGTTTKQCEHCKSLGKFNQGRGHTKEECFILHPHLRANYRARQQANEASASANAPTAPASAPNGHSNQAIISESNGMITMRKGDLEAMIKTMQICKESGITFLSSKSSNSLLVDSGASHHMIKDPNLLNDIQNTSGHVEIANGVREPIKGIGNLNLFGKESSAFYIPTFSNNLVSVKRATNDLNAYDIFGPNSFHFQDIKTGEVLGKGETKGELYALKDLKKPSKKPSNPTNSCHVASSSNDLWHARLGHPHSRVLNLIMPNVAFDNSKCESCILGKHCRSVFQNSISIYENCFDLVHSDVWTSPCLSRDNLKYFVTFIDEKSKYTWITLLPSKDRVFEAFVNFQTYVTNHFNANIKVLRSDNGGEYTSNTFKAHLANHGILHQTSYPYTPQQNGVAERKNKHLMEVARSMMFHKNMPRRFWGDAVMTACYLINRIPTKVLNDISPYEVLNKTKPHIDHLRVFGCVCFFLVPGDQRNKLDAKSTRSVFIGYSTTQKGYRCYDPSTKRIMTSRDVKFLEDQSYFEKSGWESVKDLADSTADRAASLQHLLSQLGLPQMNEDQTAPANNQDNLGALHRQDDQIQDNLGALHRQDDQIQEEGVNVQNEQENDEEINEQGGVNQETPPEVNIHENEVHEEKEAPAPTLRRSTRQRFCPEHWKQTRVYYNNQAVAHPIQAECSLALLPSDHQAFLGKIEQHYIPKTYEEAKGIKVWMDAVNAEKEAMDKNHTWDVRDLPPGKRAVTSRWIFTIKYHSNGEIERYKARMVARGFTQTYGEDYTDTFAPVAKLHTVRVILSLATNLSWELWQMDVKNAFLQGELEEEVYMKPPPGLESSIPHGKVFKLRKAIYGLKQSPRAWYHKLSFTLTAKGFRRSEADHTLFTSQSAQGIIVVLVYVDDLIISGNDQAGIQETKLFLKSVFDIKDLGELKYFLGIEIFRSPEGLFLSQRKYSLDLLKETGKIGSKPAKTPLEDGYKVRRKGEQGQEDPLEKSFHDPAQYRRLVGKLIYLTITRPDLCFAVNQVSQHMQEPSVYHWNMVE</sequence>
<dbReference type="Pfam" id="PF00665">
    <property type="entry name" value="rve"/>
    <property type="match status" value="1"/>
</dbReference>
<dbReference type="Gene3D" id="3.30.420.10">
    <property type="entry name" value="Ribonuclease H-like superfamily/Ribonuclease H"/>
    <property type="match status" value="1"/>
</dbReference>
<feature type="compositionally biased region" description="Low complexity" evidence="5">
    <location>
        <begin position="269"/>
        <end position="287"/>
    </location>
</feature>
<dbReference type="Pfam" id="PF22936">
    <property type="entry name" value="Pol_BBD"/>
    <property type="match status" value="1"/>
</dbReference>
<keyword evidence="8" id="KW-1185">Reference proteome</keyword>
<keyword evidence="1" id="KW-0645">Protease</keyword>
<dbReference type="InterPro" id="IPR039537">
    <property type="entry name" value="Retrotran_Ty1/copia-like"/>
</dbReference>
<dbReference type="InterPro" id="IPR001584">
    <property type="entry name" value="Integrase_cat-core"/>
</dbReference>
<feature type="region of interest" description="Disordered" evidence="5">
    <location>
        <begin position="1184"/>
        <end position="1211"/>
    </location>
</feature>
<dbReference type="InterPro" id="IPR036397">
    <property type="entry name" value="RNaseH_sf"/>
</dbReference>
<name>A0ABD1ACQ1_CARAN</name>
<accession>A0ABD1ACQ1</accession>
<evidence type="ECO:0000256" key="4">
    <source>
        <dbReference type="ARBA" id="ARBA00022801"/>
    </source>
</evidence>
<evidence type="ECO:0000256" key="1">
    <source>
        <dbReference type="ARBA" id="ARBA00022670"/>
    </source>
</evidence>
<dbReference type="PANTHER" id="PTHR42648:SF28">
    <property type="entry name" value="TRANSPOSON-ENCODED PROTEIN WITH RIBONUCLEASE H-LIKE AND RETROVIRUS ZINC FINGER-LIKE DOMAINS"/>
    <property type="match status" value="1"/>
</dbReference>
<feature type="region of interest" description="Disordered" evidence="5">
    <location>
        <begin position="267"/>
        <end position="292"/>
    </location>
</feature>
<dbReference type="InterPro" id="IPR012337">
    <property type="entry name" value="RNaseH-like_sf"/>
</dbReference>
<dbReference type="SUPFAM" id="SSF53098">
    <property type="entry name" value="Ribonuclease H-like"/>
    <property type="match status" value="1"/>
</dbReference>
<feature type="domain" description="Integrase catalytic" evidence="6">
    <location>
        <begin position="518"/>
        <end position="678"/>
    </location>
</feature>
<dbReference type="Proteomes" id="UP001558713">
    <property type="component" value="Unassembled WGS sequence"/>
</dbReference>
<evidence type="ECO:0000313" key="8">
    <source>
        <dbReference type="Proteomes" id="UP001558713"/>
    </source>
</evidence>
<keyword evidence="3" id="KW-0064">Aspartyl protease</keyword>
<dbReference type="SUPFAM" id="SSF56672">
    <property type="entry name" value="DNA/RNA polymerases"/>
    <property type="match status" value="1"/>
</dbReference>
<feature type="compositionally biased region" description="Basic and acidic residues" evidence="5">
    <location>
        <begin position="1190"/>
        <end position="1211"/>
    </location>
</feature>
<dbReference type="PANTHER" id="PTHR42648">
    <property type="entry name" value="TRANSPOSASE, PUTATIVE-RELATED"/>
    <property type="match status" value="1"/>
</dbReference>
<organism evidence="7 8">
    <name type="scientific">Cardamine amara subsp. amara</name>
    <dbReference type="NCBI Taxonomy" id="228776"/>
    <lineage>
        <taxon>Eukaryota</taxon>
        <taxon>Viridiplantae</taxon>
        <taxon>Streptophyta</taxon>
        <taxon>Embryophyta</taxon>
        <taxon>Tracheophyta</taxon>
        <taxon>Spermatophyta</taxon>
        <taxon>Magnoliopsida</taxon>
        <taxon>eudicotyledons</taxon>
        <taxon>Gunneridae</taxon>
        <taxon>Pentapetalae</taxon>
        <taxon>rosids</taxon>
        <taxon>malvids</taxon>
        <taxon>Brassicales</taxon>
        <taxon>Brassicaceae</taxon>
        <taxon>Cardamineae</taxon>
        <taxon>Cardamine</taxon>
    </lineage>
</organism>
<dbReference type="GO" id="GO:0046872">
    <property type="term" value="F:metal ion binding"/>
    <property type="evidence" value="ECO:0007669"/>
    <property type="project" value="UniProtKB-KW"/>
</dbReference>
<proteinExistence type="predicted"/>
<evidence type="ECO:0000256" key="2">
    <source>
        <dbReference type="ARBA" id="ARBA00022723"/>
    </source>
</evidence>
<evidence type="ECO:0000313" key="7">
    <source>
        <dbReference type="EMBL" id="KAL1204572.1"/>
    </source>
</evidence>
<dbReference type="EMBL" id="JBANAX010000531">
    <property type="protein sequence ID" value="KAL1204572.1"/>
    <property type="molecule type" value="Genomic_DNA"/>
</dbReference>
<feature type="compositionally biased region" description="Basic and acidic residues" evidence="5">
    <location>
        <begin position="851"/>
        <end position="863"/>
    </location>
</feature>
<keyword evidence="4" id="KW-0378">Hydrolase</keyword>
<dbReference type="Pfam" id="PF25597">
    <property type="entry name" value="SH3_retrovirus"/>
    <property type="match status" value="1"/>
</dbReference>